<dbReference type="AlphaFoldDB" id="U5YNU1"/>
<protein>
    <submittedName>
        <fullName evidence="1">Uncharacterized protein</fullName>
    </submittedName>
</protein>
<name>U5YNU1_9ACTN</name>
<evidence type="ECO:0000313" key="1">
    <source>
        <dbReference type="EMBL" id="AGZ93988.1"/>
    </source>
</evidence>
<dbReference type="EMBL" id="KF386868">
    <property type="protein sequence ID" value="AGZ93988.1"/>
    <property type="molecule type" value="Genomic_DNA"/>
</dbReference>
<dbReference type="SUPFAM" id="SSF56059">
    <property type="entry name" value="Glutathione synthetase ATP-binding domain-like"/>
    <property type="match status" value="1"/>
</dbReference>
<sequence length="442" mass="48875">MTGAPEDDHAAGMIMVPPPHGPEEIVRRLREGMSELPFYWQPQIPLTPVIMAGAAYDEIVRAAQALTDLLKRAVWSLGDTPVERNRRLGMSEEFEPLYGTPEYEHAYADWQYRPDVLLTAEGPRFIEFNVSAATGGMPHTHALQRTWLDIYADAGLRCSSPFAARTAALERLCARLGLERSVAILREPRPDPAEQAVYDTQVSHLLRHGFKAEHLLVDDLAVRAAENGRFGIVLKQFVALDRLHDGSGLEAVVGARDGGALTLAPHSSYQLANKQMLALLSQGLPWMSSHERELVRRYVPWSRLVRDGPVDYRGSTRATVGLLAEEQESFVLKNGVGDSGRQVVIGRLTQPAQWVDACAQAIDEGTWIVQEYHESLSMPMRLWDVASESVVETALSGVISPYVVDSQDGGCMVRYDLADAKGLVTIAQSTVRFNTLVVTPRR</sequence>
<organism evidence="1">
    <name type="scientific">Streptomyces sp. MMG1662</name>
    <dbReference type="NCBI Taxonomy" id="1415548"/>
    <lineage>
        <taxon>Bacteria</taxon>
        <taxon>Bacillati</taxon>
        <taxon>Actinomycetota</taxon>
        <taxon>Actinomycetes</taxon>
        <taxon>Kitasatosporales</taxon>
        <taxon>Streptomycetaceae</taxon>
        <taxon>Streptomyces</taxon>
    </lineage>
</organism>
<proteinExistence type="predicted"/>
<reference evidence="1" key="1">
    <citation type="journal article" date="2013" name="Proc. Natl. Acad. Sci. U.S.A.">
        <title>Diversity and abundance of phosphonate biosynthetic genes in nature.</title>
        <authorList>
            <person name="Yu X."/>
            <person name="Doroghazi J.R."/>
            <person name="Janga S.C."/>
            <person name="Zhang J.K."/>
            <person name="Circello B."/>
            <person name="Griffin B.M."/>
            <person name="Labeda D.P."/>
            <person name="Metcalf W.W."/>
        </authorList>
    </citation>
    <scope>NUCLEOTIDE SEQUENCE</scope>
    <source>
        <strain evidence="1">MMG1662</strain>
    </source>
</reference>
<accession>U5YNU1</accession>